<feature type="region of interest" description="Disordered" evidence="3">
    <location>
        <begin position="42"/>
        <end position="61"/>
    </location>
</feature>
<dbReference type="PANTHER" id="PTHR47659">
    <property type="entry name" value="ZN(II)2CYS6 TRANSCRIPTION FACTOR (EUROFUNG)-RELATED"/>
    <property type="match status" value="1"/>
</dbReference>
<dbReference type="EMBL" id="ML005174">
    <property type="protein sequence ID" value="RKP19723.1"/>
    <property type="molecule type" value="Genomic_DNA"/>
</dbReference>
<dbReference type="Proteomes" id="UP000281549">
    <property type="component" value="Unassembled WGS sequence"/>
</dbReference>
<evidence type="ECO:0000313" key="4">
    <source>
        <dbReference type="EMBL" id="RKP19723.1"/>
    </source>
</evidence>
<dbReference type="AlphaFoldDB" id="A0A4P9YJF6"/>
<evidence type="ECO:0000313" key="5">
    <source>
        <dbReference type="Proteomes" id="UP000281549"/>
    </source>
</evidence>
<evidence type="ECO:0000256" key="3">
    <source>
        <dbReference type="SAM" id="MobiDB-lite"/>
    </source>
</evidence>
<feature type="compositionally biased region" description="Polar residues" evidence="3">
    <location>
        <begin position="271"/>
        <end position="285"/>
    </location>
</feature>
<keyword evidence="2" id="KW-0539">Nucleus</keyword>
<name>A0A4P9YJF6_ROZAC</name>
<feature type="region of interest" description="Disordered" evidence="3">
    <location>
        <begin position="271"/>
        <end position="310"/>
    </location>
</feature>
<dbReference type="GO" id="GO:0046872">
    <property type="term" value="F:metal ion binding"/>
    <property type="evidence" value="ECO:0007669"/>
    <property type="project" value="UniProtKB-KW"/>
</dbReference>
<evidence type="ECO:0000256" key="2">
    <source>
        <dbReference type="ARBA" id="ARBA00023242"/>
    </source>
</evidence>
<protein>
    <recommendedName>
        <fullName evidence="6">Zn(2)-C6 fungal-type domain-containing protein</fullName>
    </recommendedName>
</protein>
<reference evidence="5" key="1">
    <citation type="journal article" date="2018" name="Nat. Microbiol.">
        <title>Leveraging single-cell genomics to expand the fungal tree of life.</title>
        <authorList>
            <person name="Ahrendt S.R."/>
            <person name="Quandt C.A."/>
            <person name="Ciobanu D."/>
            <person name="Clum A."/>
            <person name="Salamov A."/>
            <person name="Andreopoulos B."/>
            <person name="Cheng J.F."/>
            <person name="Woyke T."/>
            <person name="Pelin A."/>
            <person name="Henrissat B."/>
            <person name="Reynolds N.K."/>
            <person name="Benny G.L."/>
            <person name="Smith M.E."/>
            <person name="James T.Y."/>
            <person name="Grigoriev I.V."/>
        </authorList>
    </citation>
    <scope>NUCLEOTIDE SEQUENCE [LARGE SCALE GENOMIC DNA]</scope>
    <source>
        <strain evidence="5">CSF55</strain>
    </source>
</reference>
<organism evidence="4 5">
    <name type="scientific">Rozella allomycis (strain CSF55)</name>
    <dbReference type="NCBI Taxonomy" id="988480"/>
    <lineage>
        <taxon>Eukaryota</taxon>
        <taxon>Fungi</taxon>
        <taxon>Fungi incertae sedis</taxon>
        <taxon>Cryptomycota</taxon>
        <taxon>Cryptomycota incertae sedis</taxon>
        <taxon>Rozella</taxon>
    </lineage>
</organism>
<accession>A0A4P9YJF6</accession>
<proteinExistence type="predicted"/>
<sequence length="310" mass="34496">MHAVPFHTSSHLVNCQKACKKCDDGRPCNRCIKYGIEHSCVDSQRKPRKRTKRGPYSANKNTEKQDFADFYPSVDPSLLYSTETLGESLIPQIDMSIYQQPNRQLEIKRATSVPPESMINSYQMPLQQDLSLAYPAQQTPALRLCNPYTRFPMPRSVSVASTPNTPVVAIIPVPVDSNGVPVMQEQSAYPCFYVPEEQVSQSLSWQDICKRGFQENFNDAFCGLSRNNSTELVFDLQNSSSLPERQATPGIALSSKLNVLSQLCTVALNQYDGSSQPNSKPQSEIGSDKDKDNDPDATEVEDSKVESTLS</sequence>
<dbReference type="InterPro" id="IPR050335">
    <property type="entry name" value="ERT1_acuK_gluconeogen_tf"/>
</dbReference>
<evidence type="ECO:0000256" key="1">
    <source>
        <dbReference type="ARBA" id="ARBA00022723"/>
    </source>
</evidence>
<evidence type="ECO:0008006" key="6">
    <source>
        <dbReference type="Google" id="ProtNLM"/>
    </source>
</evidence>
<feature type="compositionally biased region" description="Basic and acidic residues" evidence="3">
    <location>
        <begin position="301"/>
        <end position="310"/>
    </location>
</feature>
<gene>
    <name evidence="4" type="ORF">ROZALSC1DRAFT_22043</name>
</gene>
<keyword evidence="1" id="KW-0479">Metal-binding</keyword>
<dbReference type="PANTHER" id="PTHR47659:SF7">
    <property type="entry name" value="FUNGAL TRANSCRIPTIONAL REGULATORY PROTEIN, N-TERMINAL DOMAIN-CONTAINING PROTEIN"/>
    <property type="match status" value="1"/>
</dbReference>